<feature type="non-terminal residue" evidence="8">
    <location>
        <position position="125"/>
    </location>
</feature>
<evidence type="ECO:0000256" key="2">
    <source>
        <dbReference type="ARBA" id="ARBA00007620"/>
    </source>
</evidence>
<dbReference type="AlphaFoldDB" id="A0A830CUW7"/>
<evidence type="ECO:0000256" key="4">
    <source>
        <dbReference type="ARBA" id="ARBA00022989"/>
    </source>
</evidence>
<evidence type="ECO:0000259" key="7">
    <source>
        <dbReference type="Pfam" id="PF10520"/>
    </source>
</evidence>
<dbReference type="GO" id="GO:0006631">
    <property type="term" value="P:fatty acid metabolic process"/>
    <property type="evidence" value="ECO:0007669"/>
    <property type="project" value="UniProtKB-UniPathway"/>
</dbReference>
<dbReference type="PANTHER" id="PTHR48140">
    <property type="entry name" value="FATTY ACID DESATURASE 4, CHLOROPLASTIC-RELATED"/>
    <property type="match status" value="1"/>
</dbReference>
<feature type="compositionally biased region" description="Basic and acidic residues" evidence="6">
    <location>
        <begin position="51"/>
        <end position="68"/>
    </location>
</feature>
<dbReference type="PANTHER" id="PTHR48140:SF1">
    <property type="entry name" value="FATTY ACID DESATURASE 4, CHLOROPLASTIC-RELATED"/>
    <property type="match status" value="1"/>
</dbReference>
<keyword evidence="5" id="KW-0472">Membrane</keyword>
<comment type="similarity">
    <text evidence="2">Belongs to the fatty acid desaturase CarF family.</text>
</comment>
<proteinExistence type="inferred from homology"/>
<evidence type="ECO:0000256" key="6">
    <source>
        <dbReference type="SAM" id="MobiDB-lite"/>
    </source>
</evidence>
<reference evidence="8" key="1">
    <citation type="submission" date="2020-07" db="EMBL/GenBank/DDBJ databases">
        <title>Ethylene signaling mediates host invasion by parasitic plants.</title>
        <authorList>
            <person name="Yoshida S."/>
        </authorList>
    </citation>
    <scope>NUCLEOTIDE SEQUENCE</scope>
    <source>
        <strain evidence="8">Okayama</strain>
    </source>
</reference>
<dbReference type="UniPathway" id="UPA00199"/>
<dbReference type="GO" id="GO:0016020">
    <property type="term" value="C:membrane"/>
    <property type="evidence" value="ECO:0007669"/>
    <property type="project" value="UniProtKB-SubCell"/>
</dbReference>
<evidence type="ECO:0000256" key="3">
    <source>
        <dbReference type="ARBA" id="ARBA00022692"/>
    </source>
</evidence>
<name>A0A830CUW7_9LAMI</name>
<comment type="caution">
    <text evidence="8">The sequence shown here is derived from an EMBL/GenBank/DDBJ whole genome shotgun (WGS) entry which is preliminary data.</text>
</comment>
<evidence type="ECO:0000256" key="5">
    <source>
        <dbReference type="ARBA" id="ARBA00023136"/>
    </source>
</evidence>
<evidence type="ECO:0000313" key="9">
    <source>
        <dbReference type="Proteomes" id="UP000653305"/>
    </source>
</evidence>
<evidence type="ECO:0000313" key="8">
    <source>
        <dbReference type="EMBL" id="GFP98131.1"/>
    </source>
</evidence>
<sequence>MAGAHFRRAFGYLLADLASGIYHWAVDNYGSAQTPVFGSRSSRSGPPPAPLRDHQVRDRRDRLHPGGDHHRRRHSSQPVIRRPVLLGFVAVFRRLQHVQRQVPRRGRICRGSGCRRWWRPLQAPG</sequence>
<dbReference type="EMBL" id="BMAC01000515">
    <property type="protein sequence ID" value="GFP98131.1"/>
    <property type="molecule type" value="Genomic_DNA"/>
</dbReference>
<feature type="region of interest" description="Disordered" evidence="6">
    <location>
        <begin position="35"/>
        <end position="78"/>
    </location>
</feature>
<dbReference type="InterPro" id="IPR052864">
    <property type="entry name" value="Chloroplast_FAD_CarF"/>
</dbReference>
<gene>
    <name evidence="8" type="ORF">PHJA_001957100</name>
</gene>
<evidence type="ECO:0000256" key="1">
    <source>
        <dbReference type="ARBA" id="ARBA00004141"/>
    </source>
</evidence>
<dbReference type="Pfam" id="PF10520">
    <property type="entry name" value="Lipid_desat"/>
    <property type="match status" value="1"/>
</dbReference>
<keyword evidence="3" id="KW-0812">Transmembrane</keyword>
<keyword evidence="9" id="KW-1185">Reference proteome</keyword>
<dbReference type="InterPro" id="IPR019547">
    <property type="entry name" value="Lipid_desat"/>
</dbReference>
<accession>A0A830CUW7</accession>
<organism evidence="8 9">
    <name type="scientific">Phtheirospermum japonicum</name>
    <dbReference type="NCBI Taxonomy" id="374723"/>
    <lineage>
        <taxon>Eukaryota</taxon>
        <taxon>Viridiplantae</taxon>
        <taxon>Streptophyta</taxon>
        <taxon>Embryophyta</taxon>
        <taxon>Tracheophyta</taxon>
        <taxon>Spermatophyta</taxon>
        <taxon>Magnoliopsida</taxon>
        <taxon>eudicotyledons</taxon>
        <taxon>Gunneridae</taxon>
        <taxon>Pentapetalae</taxon>
        <taxon>asterids</taxon>
        <taxon>lamiids</taxon>
        <taxon>Lamiales</taxon>
        <taxon>Orobanchaceae</taxon>
        <taxon>Orobanchaceae incertae sedis</taxon>
        <taxon>Phtheirospermum</taxon>
    </lineage>
</organism>
<dbReference type="OrthoDB" id="5103at2759"/>
<keyword evidence="4" id="KW-1133">Transmembrane helix</keyword>
<protein>
    <submittedName>
        <fullName evidence="8">Fatty acid desaturase 4 chloroplastic</fullName>
    </submittedName>
</protein>
<dbReference type="Proteomes" id="UP000653305">
    <property type="component" value="Unassembled WGS sequence"/>
</dbReference>
<comment type="subcellular location">
    <subcellularLocation>
        <location evidence="1">Membrane</location>
        <topology evidence="1">Multi-pass membrane protein</topology>
    </subcellularLocation>
</comment>
<feature type="domain" description="Lipid desaturase" evidence="7">
    <location>
        <begin position="12"/>
        <end position="40"/>
    </location>
</feature>